<dbReference type="SMART" id="SM01197">
    <property type="entry name" value="FANCL_C"/>
    <property type="match status" value="1"/>
</dbReference>
<dbReference type="GO" id="GO:0008270">
    <property type="term" value="F:zinc ion binding"/>
    <property type="evidence" value="ECO:0007669"/>
    <property type="project" value="UniProtKB-KW"/>
</dbReference>
<dbReference type="Pfam" id="PF13639">
    <property type="entry name" value="zf-RING_2"/>
    <property type="match status" value="1"/>
</dbReference>
<dbReference type="EC" id="2.3.2.27" evidence="5 16"/>
<dbReference type="GO" id="GO:0043023">
    <property type="term" value="F:ribosomal large subunit binding"/>
    <property type="evidence" value="ECO:0007669"/>
    <property type="project" value="TreeGrafter"/>
</dbReference>
<keyword evidence="7" id="KW-0963">Cytoplasm</keyword>
<dbReference type="InterPro" id="IPR054478">
    <property type="entry name" value="LTN1_UBC"/>
</dbReference>
<comment type="subcellular location">
    <subcellularLocation>
        <location evidence="2">Cytoplasm</location>
        <location evidence="2">Cytosol</location>
    </subcellularLocation>
</comment>
<dbReference type="GO" id="GO:0072344">
    <property type="term" value="P:rescue of stalled ribosome"/>
    <property type="evidence" value="ECO:0007669"/>
    <property type="project" value="UniProtKB-UniRule"/>
</dbReference>
<evidence type="ECO:0000256" key="4">
    <source>
        <dbReference type="ARBA" id="ARBA00007997"/>
    </source>
</evidence>
<evidence type="ECO:0000256" key="16">
    <source>
        <dbReference type="RuleBase" id="RU367090"/>
    </source>
</evidence>
<dbReference type="GO" id="GO:0061630">
    <property type="term" value="F:ubiquitin protein ligase activity"/>
    <property type="evidence" value="ECO:0007669"/>
    <property type="project" value="UniProtKB-UniRule"/>
</dbReference>
<evidence type="ECO:0000256" key="14">
    <source>
        <dbReference type="ARBA" id="ARBA00055150"/>
    </source>
</evidence>
<comment type="function">
    <text evidence="16">E3 ubiquitin-protein ligase. Component of the ribosome quality control complex (RQC), a ribosome-associated complex that mediates ubiquitination and extraction of incompletely synthesized nascent chains for proteasomal degradation.</text>
</comment>
<evidence type="ECO:0000256" key="2">
    <source>
        <dbReference type="ARBA" id="ARBA00004514"/>
    </source>
</evidence>
<comment type="subunit">
    <text evidence="16">Component of the ribosome quality control complex (RQC).</text>
</comment>
<keyword evidence="9 16" id="KW-0479">Metal-binding</keyword>
<evidence type="ECO:0000256" key="9">
    <source>
        <dbReference type="ARBA" id="ARBA00022723"/>
    </source>
</evidence>
<keyword evidence="11 15" id="KW-0863">Zinc-finger</keyword>
<dbReference type="InterPro" id="IPR039795">
    <property type="entry name" value="LTN1/Rkr1"/>
</dbReference>
<dbReference type="Pfam" id="PF22999">
    <property type="entry name" value="LTN1_E3_ligase_6th"/>
    <property type="match status" value="1"/>
</dbReference>
<evidence type="ECO:0000256" key="12">
    <source>
        <dbReference type="ARBA" id="ARBA00022786"/>
    </source>
</evidence>
<evidence type="ECO:0000256" key="8">
    <source>
        <dbReference type="ARBA" id="ARBA00022679"/>
    </source>
</evidence>
<dbReference type="GO" id="GO:1990116">
    <property type="term" value="P:ribosome-associated ubiquitin-dependent protein catabolic process"/>
    <property type="evidence" value="ECO:0007669"/>
    <property type="project" value="UniProtKB-UniRule"/>
</dbReference>
<feature type="domain" description="RING-type" evidence="17">
    <location>
        <begin position="1531"/>
        <end position="1577"/>
    </location>
</feature>
<comment type="similarity">
    <text evidence="4 16">Belongs to the LTN1 family.</text>
</comment>
<reference evidence="19" key="1">
    <citation type="submission" date="2019-03" db="EMBL/GenBank/DDBJ databases">
        <title>Snf2 controls pulcherriminic acid biosynthesis and connects pigmentation and antifungal activity of the yeast Metschnikowia pulcherrima.</title>
        <authorList>
            <person name="Gore-Lloyd D."/>
            <person name="Sumann I."/>
            <person name="Brachmann A.O."/>
            <person name="Schneeberger K."/>
            <person name="Ortiz-Merino R.A."/>
            <person name="Moreno-Beltran M."/>
            <person name="Schlaefli M."/>
            <person name="Kirner P."/>
            <person name="Santos Kron A."/>
            <person name="Wolfe K.H."/>
            <person name="Piel J."/>
            <person name="Ahrens C.H."/>
            <person name="Henk D."/>
            <person name="Freimoser F.M."/>
        </authorList>
    </citation>
    <scope>NUCLEOTIDE SEQUENCE [LARGE SCALE GENOMIC DNA]</scope>
    <source>
        <strain evidence="19">APC 1.2</strain>
    </source>
</reference>
<dbReference type="GO" id="GO:0005829">
    <property type="term" value="C:cytosol"/>
    <property type="evidence" value="ECO:0007669"/>
    <property type="project" value="UniProtKB-SubCell"/>
</dbReference>
<dbReference type="InterPro" id="IPR039804">
    <property type="entry name" value="RING-CH-C4HC3_LTN1"/>
</dbReference>
<dbReference type="Proteomes" id="UP000292447">
    <property type="component" value="Chromosome I"/>
</dbReference>
<keyword evidence="19" id="KW-1185">Reference proteome</keyword>
<evidence type="ECO:0000256" key="10">
    <source>
        <dbReference type="ARBA" id="ARBA00022737"/>
    </source>
</evidence>
<evidence type="ECO:0000313" key="18">
    <source>
        <dbReference type="EMBL" id="QBM86780.1"/>
    </source>
</evidence>
<proteinExistence type="inferred from homology"/>
<keyword evidence="12 16" id="KW-0833">Ubl conjugation pathway</keyword>
<dbReference type="SMART" id="SM00744">
    <property type="entry name" value="RINGv"/>
    <property type="match status" value="1"/>
</dbReference>
<keyword evidence="8 16" id="KW-0808">Transferase</keyword>
<dbReference type="InterPro" id="IPR011016">
    <property type="entry name" value="Znf_RING-CH"/>
</dbReference>
<evidence type="ECO:0000256" key="11">
    <source>
        <dbReference type="ARBA" id="ARBA00022771"/>
    </source>
</evidence>
<protein>
    <recommendedName>
        <fullName evidence="6 16">E3 ubiquitin-protein ligase listerin</fullName>
        <ecNumber evidence="5 16">2.3.2.27</ecNumber>
    </recommendedName>
    <alternativeName>
        <fullName evidence="16">RING-type E3 ubiquitin transferase listerin</fullName>
    </alternativeName>
</protein>
<dbReference type="FunFam" id="3.30.40.10:FF:000038">
    <property type="entry name" value="E3 ubiquitin-protein ligase listerin"/>
    <property type="match status" value="1"/>
</dbReference>
<comment type="pathway">
    <text evidence="3 16">Protein modification; protein ubiquitination.</text>
</comment>
<evidence type="ECO:0000313" key="19">
    <source>
        <dbReference type="Proteomes" id="UP000292447"/>
    </source>
</evidence>
<dbReference type="Gene3D" id="3.30.40.10">
    <property type="entry name" value="Zinc/RING finger domain, C3HC4 (zinc finger)"/>
    <property type="match status" value="1"/>
</dbReference>
<dbReference type="InterPro" id="IPR054477">
    <property type="entry name" value="LTN1_E3_ligase_6th"/>
</dbReference>
<dbReference type="PANTHER" id="PTHR12389">
    <property type="entry name" value="ZINC FINGER PROTEIN 294"/>
    <property type="match status" value="1"/>
</dbReference>
<organism evidence="18 19">
    <name type="scientific">Metschnikowia aff. pulcherrima</name>
    <dbReference type="NCBI Taxonomy" id="2163413"/>
    <lineage>
        <taxon>Eukaryota</taxon>
        <taxon>Fungi</taxon>
        <taxon>Dikarya</taxon>
        <taxon>Ascomycota</taxon>
        <taxon>Saccharomycotina</taxon>
        <taxon>Pichiomycetes</taxon>
        <taxon>Metschnikowiaceae</taxon>
        <taxon>Metschnikowia</taxon>
    </lineage>
</organism>
<dbReference type="EMBL" id="CP034456">
    <property type="protein sequence ID" value="QBM86780.1"/>
    <property type="molecule type" value="Genomic_DNA"/>
</dbReference>
<keyword evidence="13 16" id="KW-0862">Zinc</keyword>
<dbReference type="STRING" id="2163413.A0A4P6XHZ2"/>
<name>A0A4P6XHZ2_9ASCO</name>
<evidence type="ECO:0000256" key="3">
    <source>
        <dbReference type="ARBA" id="ARBA00004906"/>
    </source>
</evidence>
<dbReference type="InterPro" id="IPR013083">
    <property type="entry name" value="Znf_RING/FYVE/PHD"/>
</dbReference>
<evidence type="ECO:0000256" key="5">
    <source>
        <dbReference type="ARBA" id="ARBA00012483"/>
    </source>
</evidence>
<evidence type="ECO:0000256" key="1">
    <source>
        <dbReference type="ARBA" id="ARBA00000900"/>
    </source>
</evidence>
<dbReference type="GO" id="GO:0016567">
    <property type="term" value="P:protein ubiquitination"/>
    <property type="evidence" value="ECO:0007669"/>
    <property type="project" value="UniProtKB-UniPathway"/>
</dbReference>
<dbReference type="PANTHER" id="PTHR12389:SF0">
    <property type="entry name" value="E3 UBIQUITIN-PROTEIN LIGASE LISTERIN"/>
    <property type="match status" value="1"/>
</dbReference>
<evidence type="ECO:0000256" key="6">
    <source>
        <dbReference type="ARBA" id="ARBA00017157"/>
    </source>
</evidence>
<accession>A0A4P6XHZ2</accession>
<dbReference type="Pfam" id="PF23009">
    <property type="entry name" value="UBC_like"/>
    <property type="match status" value="1"/>
</dbReference>
<sequence length="1587" mass="179855">MTLQEPGDLGYNGFHVSLFYLAAIDTDHVQDPNVTIALKNLAKKNAVTKEKRLNEFLRMIENATFDVRDYHILVCWLQLYPRLAIDSQKSVRHLAHQIQAAYMNKYGPREFSKYLKTAMPIWLQGIFDDKSVALSVKSDLLRCFSGDEAKVNHKVWVLFHEQIVNYCHAVLVHESASTITDERSETTEEVALKYDRAVNSAIMMILQLIRLANSHHQSYSDTASVQMNEILTLDQFWENVGSCASKDNLNTALLRSYFALISEIFSLDNEGSLRYFTSNVQDLKAVFKTVSKKFVKNVKLAPSSEMSSTIAYSTVILPLLNALVSLTCFTNQSSVKLKKSFWQYGGLKSYSRLKDILRLGPCNSDPAYYDLVSKLFTALSAVGPKSSEEFPFLDFGSTKEAKSVVQKILLPHFQRLRGQNAVEFKLRGMRCLVHVFRMFEGSASDPMEFATIAQKLFINFLDGISASRLKGDELQVKKDYVSFLAQFLDSSAALSPKDLGKSFLNSIKDVQDLKIGDEKIIGNPVDLCTDFCLVSREISVKQYHEFLQSLFDMLEETFDDETLGKGLKVLLNTLSSVGIDDMIGEWAVLHLPGFVSASFVDSPLSLLKKILETGLKKDYGGLVNDFFLKLLNESPQSLHRLFTILRDVNFFDHLFAKDSSPDAFAHLILLSRKTNRLEVESDLIFAFIREPEILSNLMRTSDDYATQKKLIDSIVHIDQVSQVAELPVSTMQSLIVCALNTVYDRTSATFLDTIEDKELVRNVIFGWLLESKPASDFSPLVCFLKNNMAMLPIDQIECEVNRSLECVDLACLSISNSLFQNVNLIQRGNSTVLPRTIFIFSALLRDLTKVLELEDFRVKVLRNICAEYIIDYTFLAPLSKQETADENGEASVDASALLGQVSEESITQAFNNTSTEGDIPVLMNEISGEGPYTVRQYYVSRVLVRALTPTFESLTLSSFDGLGIAYTKLSSHPLKLATLLCSATKFIGVSTKLDRIRNFVFAEVLGVRTPAEISKAGLVWLSLADSFCNVDFEYDVLQSHKLGMLVNNLTSWLECDIAFDALFISVRSLLASFVTHLIQSVGNQVPDKIWSFAVDLCLNNFGMAQLNRDTQALEYFTLRLFLELSKRANVNSLDDWSQSRASIEEEILDLVVAKRAVGSESRTCNQPVILVDTLIERALRNAKFSKLVLAENAQNLYQLLSESETVSSQRIAYQLLRKYVYDSQQDTILEVQMRKSNLSGDAKTVSDLTSFNDTLMQTISDEYFHLEDALDNENHKDIFKYVWSWILVFDHFKESTYSMKFDYISQLKANNSIVLLLNTIFETLPLSDQRFFNQLSREPVEKGEKVKPVQSLIQNYETGLDSQGYLVREEVYFSMAHLCYLVFQYMGSFALHWFNEIRDVQLKQQVEKFTVRFISPILISEMLDEVETCQEKLTKNDDTLTIKVNKVINEIKSTYVIDEQTMEMVIRIPERFPLSNVLVEGPVRLGVKENQWRAWLLASQRVITLTNGSIFDSIELFNKNVNLHFSGFEECAICYSILHQDHSLPSKNCPTCLNKFHAACLYKWFKSSGSSTCPLCRSAFNFNAARS</sequence>
<dbReference type="InterPro" id="IPR001841">
    <property type="entry name" value="Znf_RING"/>
</dbReference>
<evidence type="ECO:0000256" key="7">
    <source>
        <dbReference type="ARBA" id="ARBA00022490"/>
    </source>
</evidence>
<evidence type="ECO:0000259" key="17">
    <source>
        <dbReference type="PROSITE" id="PS50089"/>
    </source>
</evidence>
<evidence type="ECO:0000256" key="15">
    <source>
        <dbReference type="PROSITE-ProRule" id="PRU00175"/>
    </source>
</evidence>
<comment type="catalytic activity">
    <reaction evidence="1 16">
        <text>S-ubiquitinyl-[E2 ubiquitin-conjugating enzyme]-L-cysteine + [acceptor protein]-L-lysine = [E2 ubiquitin-conjugating enzyme]-L-cysteine + N(6)-ubiquitinyl-[acceptor protein]-L-lysine.</text>
        <dbReference type="EC" id="2.3.2.27"/>
    </reaction>
</comment>
<gene>
    <name evidence="18" type="primary">MPUL0A14270</name>
    <name evidence="18" type="ORF">METSCH_A14270</name>
</gene>
<dbReference type="Pfam" id="PF22958">
    <property type="entry name" value="Ltn1_1st"/>
    <property type="match status" value="1"/>
</dbReference>
<dbReference type="InterPro" id="IPR054476">
    <property type="entry name" value="Ltn1_N"/>
</dbReference>
<dbReference type="CDD" id="cd16491">
    <property type="entry name" value="RING-CH-C4HC3_LTN1"/>
    <property type="match status" value="1"/>
</dbReference>
<dbReference type="PROSITE" id="PS50089">
    <property type="entry name" value="ZF_RING_2"/>
    <property type="match status" value="1"/>
</dbReference>
<keyword evidence="10" id="KW-0677">Repeat</keyword>
<comment type="function">
    <text evidence="14">E3 ubiquitin-protein ligase component of the ribosome quality control complex (RQC), a ribosome-associated complex that mediates ubiquitination and extraction of incompletely synthesized nascent chains for proteasomal degradation. Mediates ubiquitination of proteins derived from mRNAs lacking stop codons (non-stop proteins) and other translation arrest products induced by poly-lysine sequences and tandem rare codons. Ubiquitination leads to CDC48 recruitment for extraction and degradation of the incomplete translation product. May indirectly play a role in chromatin function and transcription.</text>
</comment>
<dbReference type="GO" id="GO:1990112">
    <property type="term" value="C:RQC complex"/>
    <property type="evidence" value="ECO:0007669"/>
    <property type="project" value="UniProtKB-UniRule"/>
</dbReference>
<evidence type="ECO:0000256" key="13">
    <source>
        <dbReference type="ARBA" id="ARBA00022833"/>
    </source>
</evidence>
<dbReference type="UniPathway" id="UPA00143"/>
<dbReference type="SUPFAM" id="SSF57850">
    <property type="entry name" value="RING/U-box"/>
    <property type="match status" value="1"/>
</dbReference>